<dbReference type="STRING" id="1123037.GCA_000425305_00894"/>
<proteinExistence type="predicted"/>
<keyword evidence="5" id="KW-1185">Reference proteome</keyword>
<evidence type="ECO:0000313" key="5">
    <source>
        <dbReference type="Proteomes" id="UP000321938"/>
    </source>
</evidence>
<dbReference type="NCBIfam" id="TIGR04183">
    <property type="entry name" value="Por_Secre_tail"/>
    <property type="match status" value="1"/>
</dbReference>
<evidence type="ECO:0000256" key="1">
    <source>
        <dbReference type="ARBA" id="ARBA00022729"/>
    </source>
</evidence>
<dbReference type="AlphaFoldDB" id="A0A5C7BIK2"/>
<keyword evidence="1 2" id="KW-0732">Signal</keyword>
<comment type="caution">
    <text evidence="4">The sequence shown here is derived from an EMBL/GenBank/DDBJ whole genome shotgun (WGS) entry which is preliminary data.</text>
</comment>
<feature type="domain" description="Secretion system C-terminal sorting" evidence="3">
    <location>
        <begin position="700"/>
        <end position="768"/>
    </location>
</feature>
<dbReference type="Gene3D" id="2.60.120.430">
    <property type="entry name" value="Galactose-binding lectin"/>
    <property type="match status" value="2"/>
</dbReference>
<gene>
    <name evidence="4" type="ORF">ES692_02650</name>
</gene>
<evidence type="ECO:0000259" key="3">
    <source>
        <dbReference type="Pfam" id="PF18962"/>
    </source>
</evidence>
<organism evidence="4 5">
    <name type="scientific">Psychroserpens burtonensis</name>
    <dbReference type="NCBI Taxonomy" id="49278"/>
    <lineage>
        <taxon>Bacteria</taxon>
        <taxon>Pseudomonadati</taxon>
        <taxon>Bacteroidota</taxon>
        <taxon>Flavobacteriia</taxon>
        <taxon>Flavobacteriales</taxon>
        <taxon>Flavobacteriaceae</taxon>
        <taxon>Psychroserpens</taxon>
    </lineage>
</organism>
<dbReference type="Proteomes" id="UP000321938">
    <property type="component" value="Unassembled WGS sequence"/>
</dbReference>
<dbReference type="EMBL" id="VOSB01000003">
    <property type="protein sequence ID" value="TXE19669.1"/>
    <property type="molecule type" value="Genomic_DNA"/>
</dbReference>
<name>A0A5C7BIK2_9FLAO</name>
<dbReference type="OrthoDB" id="5381604at2"/>
<feature type="chain" id="PRO_5022707673" evidence="2">
    <location>
        <begin position="23"/>
        <end position="770"/>
    </location>
</feature>
<reference evidence="4 5" key="1">
    <citation type="submission" date="2019-08" db="EMBL/GenBank/DDBJ databases">
        <title>Genome of Psychroserpens burtonensis ACAM 167.</title>
        <authorList>
            <person name="Bowman J.P."/>
        </authorList>
    </citation>
    <scope>NUCLEOTIDE SEQUENCE [LARGE SCALE GENOMIC DNA]</scope>
    <source>
        <strain evidence="4 5">ACAM 167</strain>
    </source>
</reference>
<evidence type="ECO:0000313" key="4">
    <source>
        <dbReference type="EMBL" id="TXE19669.1"/>
    </source>
</evidence>
<dbReference type="RefSeq" id="WP_147231053.1">
    <property type="nucleotide sequence ID" value="NZ_VOSB01000003.1"/>
</dbReference>
<dbReference type="Pfam" id="PF18962">
    <property type="entry name" value="Por_Secre_tail"/>
    <property type="match status" value="1"/>
</dbReference>
<evidence type="ECO:0000256" key="2">
    <source>
        <dbReference type="SAM" id="SignalP"/>
    </source>
</evidence>
<protein>
    <submittedName>
        <fullName evidence="4">T9SS type A sorting domain-containing protein</fullName>
    </submittedName>
</protein>
<accession>A0A5C7BIK2</accession>
<feature type="signal peptide" evidence="2">
    <location>
        <begin position="1"/>
        <end position="22"/>
    </location>
</feature>
<dbReference type="InterPro" id="IPR026444">
    <property type="entry name" value="Secre_tail"/>
</dbReference>
<sequence>MNKITFSLFLFFSAFGFSQAPTADAPAPPVRNAVDVISVFSGAYNNIPGANYNPNWEQSGFGSASSVYEPTGSGGSGNVVLAYPNFNYQGVEFNGTYDISAMEFLHLDVWTVNGVTPNIAVISSGAEIPNAIANGDGAWQSIDIPIAGITGNPLSVIQFKFDGGNGSSQAIYVDNLYFWKTAAAPGTDATISALQVDGVAVAGFTPNSESYSVELLGGTTVVPQITLATTADALASRTITQASGIPGDATVLVTAQNGTTTKTYSVSFYIGAPNTDAPTPPARNAVDVISVFSGAYNNISGANYNPNWQQSGFGSASSVYEPTGSGGSGDVVLAYPNFNYQGLEFNGTYDMSAMEFLHLDIWTVDGVAPNIAVISSGAEIPNAIANGDGAWQSIDIPMSGITGNPLSIIQFKFDGGNGSSQAIYVDNLYFWKTAAAPGTDATISALQVDGVAVAGFTPNSESYSVELLGGTTVVPQITLATTTDALASRTITQASGIPGAATVLVTAQNGTTTKTYSVSFYIGAPNTDAPTPPARNAVDVLSIFSGAYNNISGANYNPNWQQSGFGSASSVYGPTGSGGSGDVVLAYPNFNYQGIEFNGTYDISEMEFLHLDIWTVDGVAPNIAVISSGAEIPNTISNGDGAWQSIDIPIAGITGNLLSVIQFKFEGGNGSSQAIYVDNLYFYKGLALGTDDFEVTEFNVYPNPTDNIWNIRSNQNIDSIQVFDVLGKQVITLTPNSNTASIDASRLIDGIYFARLSSIKGSTSVKLIKK</sequence>